<dbReference type="InterPro" id="IPR036388">
    <property type="entry name" value="WH-like_DNA-bd_sf"/>
</dbReference>
<dbReference type="InterPro" id="IPR036390">
    <property type="entry name" value="WH_DNA-bd_sf"/>
</dbReference>
<dbReference type="GO" id="GO:0005829">
    <property type="term" value="C:cytosol"/>
    <property type="evidence" value="ECO:0007669"/>
    <property type="project" value="TreeGrafter"/>
</dbReference>
<sequence>MILIVIIFVTIKNITTFVINMNNTRFATIIHILTLLAKNPGEWMNSDWIAGSINTNPVIVRKELGVLQEQGWVTSRKGKDGGFILNISSDEITLAELYKVVKNSDVLGKKNLNPNPQCPIGKDINKNLETLFTETDDLVFASLQRKTLKSFMEQF</sequence>
<evidence type="ECO:0000313" key="1">
    <source>
        <dbReference type="EMBL" id="TCK85674.1"/>
    </source>
</evidence>
<dbReference type="Proteomes" id="UP000294616">
    <property type="component" value="Unassembled WGS sequence"/>
</dbReference>
<keyword evidence="2" id="KW-1185">Reference proteome</keyword>
<dbReference type="GO" id="GO:0003700">
    <property type="term" value="F:DNA-binding transcription factor activity"/>
    <property type="evidence" value="ECO:0007669"/>
    <property type="project" value="TreeGrafter"/>
</dbReference>
<dbReference type="Gene3D" id="1.10.10.10">
    <property type="entry name" value="Winged helix-like DNA-binding domain superfamily/Winged helix DNA-binding domain"/>
    <property type="match status" value="1"/>
</dbReference>
<evidence type="ECO:0000313" key="2">
    <source>
        <dbReference type="Proteomes" id="UP000294616"/>
    </source>
</evidence>
<accession>A0A4R1M464</accession>
<gene>
    <name evidence="1" type="ORF">C8N28_0986</name>
</gene>
<dbReference type="SUPFAM" id="SSF46785">
    <property type="entry name" value="Winged helix' DNA-binding domain"/>
    <property type="match status" value="1"/>
</dbReference>
<dbReference type="AlphaFoldDB" id="A0A4R1M464"/>
<reference evidence="1 2" key="1">
    <citation type="submission" date="2019-03" db="EMBL/GenBank/DDBJ databases">
        <title>Genomic Encyclopedia of Archaeal and Bacterial Type Strains, Phase II (KMG-II): from individual species to whole genera.</title>
        <authorList>
            <person name="Goeker M."/>
        </authorList>
    </citation>
    <scope>NUCLEOTIDE SEQUENCE [LARGE SCALE GENOMIC DNA]</scope>
    <source>
        <strain evidence="1 2">DSM 22554</strain>
    </source>
</reference>
<name>A0A4R1M464_9SPHI</name>
<dbReference type="PANTHER" id="PTHR33221">
    <property type="entry name" value="WINGED HELIX-TURN-HELIX TRANSCRIPTIONAL REGULATOR, RRF2 FAMILY"/>
    <property type="match status" value="1"/>
</dbReference>
<dbReference type="InterPro" id="IPR000944">
    <property type="entry name" value="Tscrpt_reg_Rrf2"/>
</dbReference>
<dbReference type="Pfam" id="PF02082">
    <property type="entry name" value="Rrf2"/>
    <property type="match status" value="1"/>
</dbReference>
<protein>
    <submittedName>
        <fullName evidence="1">BadM/Rrf2 family transcriptional regulator</fullName>
    </submittedName>
</protein>
<comment type="caution">
    <text evidence="1">The sequence shown here is derived from an EMBL/GenBank/DDBJ whole genome shotgun (WGS) entry which is preliminary data.</text>
</comment>
<dbReference type="PANTHER" id="PTHR33221:SF15">
    <property type="entry name" value="HTH-TYPE TRANSCRIPTIONAL REGULATOR YWGB-RELATED"/>
    <property type="match status" value="1"/>
</dbReference>
<dbReference type="EMBL" id="SMGO01000001">
    <property type="protein sequence ID" value="TCK85674.1"/>
    <property type="molecule type" value="Genomic_DNA"/>
</dbReference>
<dbReference type="PROSITE" id="PS51197">
    <property type="entry name" value="HTH_RRF2_2"/>
    <property type="match status" value="1"/>
</dbReference>
<organism evidence="1 2">
    <name type="scientific">Albibacterium bauzanense</name>
    <dbReference type="NCBI Taxonomy" id="653929"/>
    <lineage>
        <taxon>Bacteria</taxon>
        <taxon>Pseudomonadati</taxon>
        <taxon>Bacteroidota</taxon>
        <taxon>Sphingobacteriia</taxon>
        <taxon>Sphingobacteriales</taxon>
        <taxon>Sphingobacteriaceae</taxon>
        <taxon>Albibacterium</taxon>
    </lineage>
</organism>
<proteinExistence type="predicted"/>